<keyword evidence="3 6" id="KW-0812">Transmembrane</keyword>
<dbReference type="GO" id="GO:0004521">
    <property type="term" value="F:RNA endonuclease activity"/>
    <property type="evidence" value="ECO:0007669"/>
    <property type="project" value="InterPro"/>
</dbReference>
<feature type="transmembrane region" description="Helical" evidence="6">
    <location>
        <begin position="74"/>
        <end position="93"/>
    </location>
</feature>
<dbReference type="EMBL" id="JARGDH010000001">
    <property type="protein sequence ID" value="KAL0279035.1"/>
    <property type="molecule type" value="Genomic_DNA"/>
</dbReference>
<evidence type="ECO:0000256" key="5">
    <source>
        <dbReference type="ARBA" id="ARBA00023136"/>
    </source>
</evidence>
<comment type="subcellular location">
    <subcellularLocation>
        <location evidence="1">Membrane</location>
        <topology evidence="1">Multi-pass membrane protein</topology>
    </subcellularLocation>
</comment>
<proteinExistence type="inferred from homology"/>
<accession>A0AAW2I9I3</accession>
<keyword evidence="4 6" id="KW-1133">Transmembrane helix</keyword>
<name>A0AAW2I9I3_9NEOP</name>
<evidence type="ECO:0000256" key="6">
    <source>
        <dbReference type="SAM" id="Phobius"/>
    </source>
</evidence>
<dbReference type="GO" id="GO:0016020">
    <property type="term" value="C:membrane"/>
    <property type="evidence" value="ECO:0007669"/>
    <property type="project" value="UniProtKB-SubCell"/>
</dbReference>
<comment type="caution">
    <text evidence="7">The sequence shown here is derived from an EMBL/GenBank/DDBJ whole genome shotgun (WGS) entry which is preliminary data.</text>
</comment>
<evidence type="ECO:0000313" key="7">
    <source>
        <dbReference type="EMBL" id="KAL0279035.1"/>
    </source>
</evidence>
<evidence type="ECO:0000256" key="1">
    <source>
        <dbReference type="ARBA" id="ARBA00004141"/>
    </source>
</evidence>
<dbReference type="PANTHER" id="PTHR31733">
    <property type="entry name" value="RIBONUCLEASE KAPPA"/>
    <property type="match status" value="1"/>
</dbReference>
<sequence length="101" mass="11370">MKICGPKCSICGLVISVWGIVQLVFMGIFYYVESVALVEDLPINENKPITNEEEMNEFLSNVQAGYKENAINCWIAACLYILTLILSGYQFYVNSRSSLTM</sequence>
<dbReference type="AlphaFoldDB" id="A0AAW2I9I3"/>
<comment type="similarity">
    <text evidence="2">Belongs to the RNase K family.</text>
</comment>
<evidence type="ECO:0000256" key="4">
    <source>
        <dbReference type="ARBA" id="ARBA00022989"/>
    </source>
</evidence>
<feature type="transmembrane region" description="Helical" evidence="6">
    <location>
        <begin position="12"/>
        <end position="32"/>
    </location>
</feature>
<dbReference type="InterPro" id="IPR026770">
    <property type="entry name" value="RNase_K"/>
</dbReference>
<organism evidence="7">
    <name type="scientific">Menopon gallinae</name>
    <name type="common">poultry shaft louse</name>
    <dbReference type="NCBI Taxonomy" id="328185"/>
    <lineage>
        <taxon>Eukaryota</taxon>
        <taxon>Metazoa</taxon>
        <taxon>Ecdysozoa</taxon>
        <taxon>Arthropoda</taxon>
        <taxon>Hexapoda</taxon>
        <taxon>Insecta</taxon>
        <taxon>Pterygota</taxon>
        <taxon>Neoptera</taxon>
        <taxon>Paraneoptera</taxon>
        <taxon>Psocodea</taxon>
        <taxon>Troctomorpha</taxon>
        <taxon>Phthiraptera</taxon>
        <taxon>Amblycera</taxon>
        <taxon>Menoponidae</taxon>
        <taxon>Menopon</taxon>
    </lineage>
</organism>
<evidence type="ECO:0000256" key="3">
    <source>
        <dbReference type="ARBA" id="ARBA00022692"/>
    </source>
</evidence>
<protein>
    <submittedName>
        <fullName evidence="7">Uncharacterized protein</fullName>
    </submittedName>
</protein>
<evidence type="ECO:0000256" key="2">
    <source>
        <dbReference type="ARBA" id="ARBA00008458"/>
    </source>
</evidence>
<gene>
    <name evidence="7" type="ORF">PYX00_000679</name>
</gene>
<reference evidence="7" key="1">
    <citation type="journal article" date="2024" name="Gigascience">
        <title>Chromosome-level genome of the poultry shaft louse Menopon gallinae provides insight into the host-switching and adaptive evolution of parasitic lice.</title>
        <authorList>
            <person name="Xu Y."/>
            <person name="Ma L."/>
            <person name="Liu S."/>
            <person name="Liang Y."/>
            <person name="Liu Q."/>
            <person name="He Z."/>
            <person name="Tian L."/>
            <person name="Duan Y."/>
            <person name="Cai W."/>
            <person name="Li H."/>
            <person name="Song F."/>
        </authorList>
    </citation>
    <scope>NUCLEOTIDE SEQUENCE</scope>
    <source>
        <strain evidence="7">Cailab_2023a</strain>
    </source>
</reference>
<keyword evidence="5 6" id="KW-0472">Membrane</keyword>